<dbReference type="RefSeq" id="WP_195750018.1">
    <property type="nucleotide sequence ID" value="NZ_JADOFP010000009.1"/>
</dbReference>
<dbReference type="SUPFAM" id="SSF116734">
    <property type="entry name" value="DNA methylase specificity domain"/>
    <property type="match status" value="2"/>
</dbReference>
<dbReference type="GO" id="GO:0004519">
    <property type="term" value="F:endonuclease activity"/>
    <property type="evidence" value="ECO:0007669"/>
    <property type="project" value="UniProtKB-KW"/>
</dbReference>
<keyword evidence="6" id="KW-0378">Hydrolase</keyword>
<dbReference type="Pfam" id="PF01420">
    <property type="entry name" value="Methylase_S"/>
    <property type="match status" value="2"/>
</dbReference>
<accession>A0AB73HHS4</accession>
<proteinExistence type="inferred from homology"/>
<dbReference type="EMBL" id="JADOFP010000009">
    <property type="protein sequence ID" value="MBF7115665.1"/>
    <property type="molecule type" value="Genomic_DNA"/>
</dbReference>
<evidence type="ECO:0000259" key="5">
    <source>
        <dbReference type="Pfam" id="PF01420"/>
    </source>
</evidence>
<gene>
    <name evidence="6" type="ORF">ITQ90_09360</name>
</gene>
<dbReference type="PANTHER" id="PTHR30408:SF12">
    <property type="entry name" value="TYPE I RESTRICTION ENZYME MJAVIII SPECIFICITY SUBUNIT"/>
    <property type="match status" value="1"/>
</dbReference>
<dbReference type="GO" id="GO:0003677">
    <property type="term" value="F:DNA binding"/>
    <property type="evidence" value="ECO:0007669"/>
    <property type="project" value="UniProtKB-KW"/>
</dbReference>
<evidence type="ECO:0000256" key="4">
    <source>
        <dbReference type="SAM" id="Coils"/>
    </source>
</evidence>
<dbReference type="Gene3D" id="3.90.220.20">
    <property type="entry name" value="DNA methylase specificity domains"/>
    <property type="match status" value="2"/>
</dbReference>
<feature type="domain" description="Type I restriction modification DNA specificity" evidence="5">
    <location>
        <begin position="18"/>
        <end position="193"/>
    </location>
</feature>
<keyword evidence="6" id="KW-0255">Endonuclease</keyword>
<evidence type="ECO:0000256" key="3">
    <source>
        <dbReference type="ARBA" id="ARBA00023125"/>
    </source>
</evidence>
<evidence type="ECO:0000313" key="6">
    <source>
        <dbReference type="EMBL" id="MBF7115665.1"/>
    </source>
</evidence>
<dbReference type="Proteomes" id="UP001194632">
    <property type="component" value="Unassembled WGS sequence"/>
</dbReference>
<feature type="domain" description="Type I restriction modification DNA specificity" evidence="5">
    <location>
        <begin position="222"/>
        <end position="386"/>
    </location>
</feature>
<dbReference type="InterPro" id="IPR044946">
    <property type="entry name" value="Restrct_endonuc_typeI_TRD_sf"/>
</dbReference>
<keyword evidence="2" id="KW-0680">Restriction system</keyword>
<keyword evidence="4" id="KW-0175">Coiled coil</keyword>
<organism evidence="6 7">
    <name type="scientific">Pediococcus pentosaceus</name>
    <dbReference type="NCBI Taxonomy" id="1255"/>
    <lineage>
        <taxon>Bacteria</taxon>
        <taxon>Bacillati</taxon>
        <taxon>Bacillota</taxon>
        <taxon>Bacilli</taxon>
        <taxon>Lactobacillales</taxon>
        <taxon>Lactobacillaceae</taxon>
        <taxon>Pediococcus</taxon>
    </lineage>
</organism>
<dbReference type="InterPro" id="IPR052021">
    <property type="entry name" value="Type-I_RS_S_subunit"/>
</dbReference>
<dbReference type="InterPro" id="IPR000055">
    <property type="entry name" value="Restrct_endonuc_typeI_TRD"/>
</dbReference>
<reference evidence="6" key="1">
    <citation type="submission" date="2020-11" db="EMBL/GenBank/DDBJ databases">
        <title>Antibiotic susceptibility profiles of Pediococcus pentosaceus from various origins and their implications for the safety assessment of strains with food-technology applications.</title>
        <authorList>
            <person name="Shani N."/>
            <person name="Oberhaensli S."/>
            <person name="Arias E."/>
        </authorList>
    </citation>
    <scope>NUCLEOTIDE SEQUENCE</scope>
    <source>
        <strain evidence="6">FAM 24207</strain>
    </source>
</reference>
<name>A0AB73HHS4_PEDPE</name>
<comment type="caution">
    <text evidence="6">The sequence shown here is derived from an EMBL/GenBank/DDBJ whole genome shotgun (WGS) entry which is preliminary data.</text>
</comment>
<protein>
    <submittedName>
        <fullName evidence="6">Restriction endonuclease subunit S</fullName>
    </submittedName>
</protein>
<evidence type="ECO:0000256" key="1">
    <source>
        <dbReference type="ARBA" id="ARBA00010923"/>
    </source>
</evidence>
<keyword evidence="3" id="KW-0238">DNA-binding</keyword>
<evidence type="ECO:0000313" key="7">
    <source>
        <dbReference type="Proteomes" id="UP001194632"/>
    </source>
</evidence>
<keyword evidence="6" id="KW-0540">Nuclease</keyword>
<dbReference type="Gene3D" id="1.10.287.1120">
    <property type="entry name" value="Bipartite methylase S protein"/>
    <property type="match status" value="1"/>
</dbReference>
<feature type="coiled-coil region" evidence="4">
    <location>
        <begin position="368"/>
        <end position="395"/>
    </location>
</feature>
<dbReference type="AlphaFoldDB" id="A0AB73HHS4"/>
<dbReference type="GO" id="GO:0009307">
    <property type="term" value="P:DNA restriction-modification system"/>
    <property type="evidence" value="ECO:0007669"/>
    <property type="project" value="UniProtKB-KW"/>
</dbReference>
<dbReference type="PANTHER" id="PTHR30408">
    <property type="entry name" value="TYPE-1 RESTRICTION ENZYME ECOKI SPECIFICITY PROTEIN"/>
    <property type="match status" value="1"/>
</dbReference>
<comment type="similarity">
    <text evidence="1">Belongs to the type-I restriction system S methylase family.</text>
</comment>
<sequence>MNAKQAKYPQLRFKGFTDPWEKRNLGDITAWTKGQGLPKEDLNEEKSGLEAVHYADLYKFSPVMHEVIHWTNSDDGRVIPNNSLLFPASDVTPVGLARTSTLKLSGVKAGGDVIIGQLDESIDSSFMSYQINATSKKILPLITGTTVKHVQAKSLATLSVSVTNMAEQTAIAGLFERIDKLIAANQRKLDLLKEQKKGYLQKMFPKNGSKFPQLRFAGFADAWEQRKLTEIVNRVNKSSNSDVLPKVEFEDIVSGEGRLNKDISSKLDSRKGTLFESENILYGKLRPYLKNWLFPDFEGVALGDFWVFEATDVSVPSFDYYLIQSDDYRKVANDTSGTKMPRSDWKNVSSTDFAIPSKNEQKQIGAFFKQLDDTITLHQRKLEKLQELKKGYLQKMFC</sequence>
<evidence type="ECO:0000256" key="2">
    <source>
        <dbReference type="ARBA" id="ARBA00022747"/>
    </source>
</evidence>